<dbReference type="RefSeq" id="WP_267675424.1">
    <property type="nucleotide sequence ID" value="NZ_CP113088.1"/>
</dbReference>
<dbReference type="KEGG" id="lnu:N7U66_11555"/>
<keyword evidence="2" id="KW-1185">Reference proteome</keyword>
<reference evidence="1" key="1">
    <citation type="submission" date="2022-11" db="EMBL/GenBank/DDBJ databases">
        <title>Lacinutrix neustonica HL-RS19T sp. nov., isolated from the surface microlayer sample of brackish Lake Shihwa.</title>
        <authorList>
            <person name="Choi J.Y."/>
            <person name="Hwang C.Y."/>
        </authorList>
    </citation>
    <scope>NUCLEOTIDE SEQUENCE</scope>
    <source>
        <strain evidence="1">HL-RS19</strain>
    </source>
</reference>
<sequence length="418" mass="48707">MKHTILFFITIFTLNGYAQISYEPGYFINNEDQKTNCFIKNMDWKNNPTSFEYKLSETTIESNTATIETVKEFSITNSVKYNRFVVNIDRSREIIKYMSEERAPSFNEEILFLKLIVEGTANLYSYEDSNLGRYFFNIDSPNTNPEQLIFKSYLDSEDEGEYKNIIRTNNAYKQQLLNNLNCSSISQKDIKNTNYKERELKKIFENYNKCKDPNYESFSIKRPKKDLFNFSARLGLSATSLKIQNMPIPSWDTNFDSKLTLRIGVETEFILPFNKNKWSLIVQPTYQSFKSEKEITYLQTSLVTKKTIVYVNYKSLEFPIGVRYYSFLNADSKLFFNLSAIIDMPMSSSISADRAEGTELFDLDISSKPSFALGAGYNYHSKYTLELTLLTSRKILNNHPSWNTNYNNLALTFGYVFN</sequence>
<evidence type="ECO:0000313" key="1">
    <source>
        <dbReference type="EMBL" id="WAC00876.1"/>
    </source>
</evidence>
<dbReference type="Proteomes" id="UP001164705">
    <property type="component" value="Chromosome"/>
</dbReference>
<gene>
    <name evidence="1" type="ORF">N7U66_11555</name>
</gene>
<accession>A0A9E8SCD0</accession>
<proteinExistence type="predicted"/>
<protein>
    <submittedName>
        <fullName evidence="1">tRNA modification GTPase</fullName>
    </submittedName>
</protein>
<dbReference type="EMBL" id="CP113088">
    <property type="protein sequence ID" value="WAC00876.1"/>
    <property type="molecule type" value="Genomic_DNA"/>
</dbReference>
<name>A0A9E8SCD0_9FLAO</name>
<dbReference type="AlphaFoldDB" id="A0A9E8SCD0"/>
<evidence type="ECO:0000313" key="2">
    <source>
        <dbReference type="Proteomes" id="UP001164705"/>
    </source>
</evidence>
<organism evidence="1 2">
    <name type="scientific">Lacinutrix neustonica</name>
    <dbReference type="NCBI Taxonomy" id="2980107"/>
    <lineage>
        <taxon>Bacteria</taxon>
        <taxon>Pseudomonadati</taxon>
        <taxon>Bacteroidota</taxon>
        <taxon>Flavobacteriia</taxon>
        <taxon>Flavobacteriales</taxon>
        <taxon>Flavobacteriaceae</taxon>
        <taxon>Lacinutrix</taxon>
    </lineage>
</organism>